<dbReference type="InterPro" id="IPR041698">
    <property type="entry name" value="Methyltransf_25"/>
</dbReference>
<feature type="domain" description="Methyltransferase" evidence="1">
    <location>
        <begin position="42"/>
        <end position="135"/>
    </location>
</feature>
<evidence type="ECO:0000313" key="2">
    <source>
        <dbReference type="EMBL" id="TWG24840.1"/>
    </source>
</evidence>
<comment type="caution">
    <text evidence="2">The sequence shown here is derived from an EMBL/GenBank/DDBJ whole genome shotgun (WGS) entry which is preliminary data.</text>
</comment>
<gene>
    <name evidence="2" type="ORF">FHX34_1021403</name>
</gene>
<dbReference type="InterPro" id="IPR029063">
    <property type="entry name" value="SAM-dependent_MTases_sf"/>
</dbReference>
<dbReference type="Pfam" id="PF13649">
    <property type="entry name" value="Methyltransf_25"/>
    <property type="match status" value="1"/>
</dbReference>
<protein>
    <submittedName>
        <fullName evidence="2">Methyltransferase family protein</fullName>
    </submittedName>
</protein>
<dbReference type="Gene3D" id="2.20.25.570">
    <property type="match status" value="1"/>
</dbReference>
<accession>A0A561WLX4</accession>
<dbReference type="CDD" id="cd02440">
    <property type="entry name" value="AdoMet_MTases"/>
    <property type="match status" value="1"/>
</dbReference>
<dbReference type="AlphaFoldDB" id="A0A561WLX4"/>
<reference evidence="2 3" key="1">
    <citation type="submission" date="2019-06" db="EMBL/GenBank/DDBJ databases">
        <title>Sequencing the genomes of 1000 actinobacteria strains.</title>
        <authorList>
            <person name="Klenk H.-P."/>
        </authorList>
    </citation>
    <scope>NUCLEOTIDE SEQUENCE [LARGE SCALE GENOMIC DNA]</scope>
    <source>
        <strain evidence="2 3">DSM 43866</strain>
    </source>
</reference>
<dbReference type="EMBL" id="VIWY01000002">
    <property type="protein sequence ID" value="TWG24840.1"/>
    <property type="molecule type" value="Genomic_DNA"/>
</dbReference>
<dbReference type="Proteomes" id="UP000320239">
    <property type="component" value="Unassembled WGS sequence"/>
</dbReference>
<keyword evidence="2" id="KW-0808">Transferase</keyword>
<dbReference type="GO" id="GO:0008168">
    <property type="term" value="F:methyltransferase activity"/>
    <property type="evidence" value="ECO:0007669"/>
    <property type="project" value="UniProtKB-KW"/>
</dbReference>
<dbReference type="RefSeq" id="WP_122977889.1">
    <property type="nucleotide sequence ID" value="NZ_BOMX01000133.1"/>
</dbReference>
<dbReference type="Gene3D" id="3.40.50.150">
    <property type="entry name" value="Vaccinia Virus protein VP39"/>
    <property type="match status" value="1"/>
</dbReference>
<proteinExistence type="predicted"/>
<dbReference type="GO" id="GO:0032259">
    <property type="term" value="P:methylation"/>
    <property type="evidence" value="ECO:0007669"/>
    <property type="project" value="UniProtKB-KW"/>
</dbReference>
<keyword evidence="3" id="KW-1185">Reference proteome</keyword>
<organism evidence="2 3">
    <name type="scientific">Actinoplanes teichomyceticus</name>
    <dbReference type="NCBI Taxonomy" id="1867"/>
    <lineage>
        <taxon>Bacteria</taxon>
        <taxon>Bacillati</taxon>
        <taxon>Actinomycetota</taxon>
        <taxon>Actinomycetes</taxon>
        <taxon>Micromonosporales</taxon>
        <taxon>Micromonosporaceae</taxon>
        <taxon>Actinoplanes</taxon>
    </lineage>
</organism>
<keyword evidence="2" id="KW-0489">Methyltransferase</keyword>
<dbReference type="OrthoDB" id="3172472at2"/>
<sequence length="249" mass="27220">MAKLDDPGLFGRQWAAHYDGPGLPDPGPAVEFLAGLAGDGPVLELAIGTGRVALPLAARGVPVEGIEASPEMVELLRRKPGGDAIAVLVDDMADVAVRGPYPLVYLVFNTLFNLTVPGRQEECFHNVARVLAPGGRFVVEAFVPDPSDFDRDEQQVQVQQVTEEAVTVRLHRYDRDAQTFLRQTVTFTDGGVRLQPFGMRYQWPEQIDAMAAAAGLELQARYATWRRDPFGPDSGDHVSVYRRPLPVTG</sequence>
<dbReference type="SUPFAM" id="SSF53335">
    <property type="entry name" value="S-adenosyl-L-methionine-dependent methyltransferases"/>
    <property type="match status" value="1"/>
</dbReference>
<evidence type="ECO:0000313" key="3">
    <source>
        <dbReference type="Proteomes" id="UP000320239"/>
    </source>
</evidence>
<evidence type="ECO:0000259" key="1">
    <source>
        <dbReference type="Pfam" id="PF13649"/>
    </source>
</evidence>
<name>A0A561WLX4_ACTTI</name>